<evidence type="ECO:0000313" key="2">
    <source>
        <dbReference type="Proteomes" id="UP001341840"/>
    </source>
</evidence>
<gene>
    <name evidence="1" type="ORF">PIB30_101335</name>
</gene>
<dbReference type="Proteomes" id="UP001341840">
    <property type="component" value="Unassembled WGS sequence"/>
</dbReference>
<feature type="non-terminal residue" evidence="1">
    <location>
        <position position="147"/>
    </location>
</feature>
<keyword evidence="2" id="KW-1185">Reference proteome</keyword>
<name>A0ABU6RXX1_9FABA</name>
<sequence>MLGCDLYPVILSSHPPHTSSSPYRRPHPTHHAIFMPWRGALPFPSLPPFKPLHTPSCMDKQTLKFGVERSLHSLLLQGNSENRDIKGNYKEKKLGAKHNLKKEEELKNQGNFKAVYRYPATWYRYPRRKPTPNHVQAWIRRDPRPNP</sequence>
<proteinExistence type="predicted"/>
<comment type="caution">
    <text evidence="1">The sequence shown here is derived from an EMBL/GenBank/DDBJ whole genome shotgun (WGS) entry which is preliminary data.</text>
</comment>
<organism evidence="1 2">
    <name type="scientific">Stylosanthes scabra</name>
    <dbReference type="NCBI Taxonomy" id="79078"/>
    <lineage>
        <taxon>Eukaryota</taxon>
        <taxon>Viridiplantae</taxon>
        <taxon>Streptophyta</taxon>
        <taxon>Embryophyta</taxon>
        <taxon>Tracheophyta</taxon>
        <taxon>Spermatophyta</taxon>
        <taxon>Magnoliopsida</taxon>
        <taxon>eudicotyledons</taxon>
        <taxon>Gunneridae</taxon>
        <taxon>Pentapetalae</taxon>
        <taxon>rosids</taxon>
        <taxon>fabids</taxon>
        <taxon>Fabales</taxon>
        <taxon>Fabaceae</taxon>
        <taxon>Papilionoideae</taxon>
        <taxon>50 kb inversion clade</taxon>
        <taxon>dalbergioids sensu lato</taxon>
        <taxon>Dalbergieae</taxon>
        <taxon>Pterocarpus clade</taxon>
        <taxon>Stylosanthes</taxon>
    </lineage>
</organism>
<evidence type="ECO:0000313" key="1">
    <source>
        <dbReference type="EMBL" id="MED6128790.1"/>
    </source>
</evidence>
<dbReference type="EMBL" id="JASCZI010033160">
    <property type="protein sequence ID" value="MED6128790.1"/>
    <property type="molecule type" value="Genomic_DNA"/>
</dbReference>
<reference evidence="1 2" key="1">
    <citation type="journal article" date="2023" name="Plants (Basel)">
        <title>Bridging the Gap: Combining Genomics and Transcriptomics Approaches to Understand Stylosanthes scabra, an Orphan Legume from the Brazilian Caatinga.</title>
        <authorList>
            <person name="Ferreira-Neto J.R.C."/>
            <person name="da Silva M.D."/>
            <person name="Binneck E."/>
            <person name="de Melo N.F."/>
            <person name="da Silva R.H."/>
            <person name="de Melo A.L.T.M."/>
            <person name="Pandolfi V."/>
            <person name="Bustamante F.O."/>
            <person name="Brasileiro-Vidal A.C."/>
            <person name="Benko-Iseppon A.M."/>
        </authorList>
    </citation>
    <scope>NUCLEOTIDE SEQUENCE [LARGE SCALE GENOMIC DNA]</scope>
    <source>
        <tissue evidence="1">Leaves</tissue>
    </source>
</reference>
<accession>A0ABU6RXX1</accession>
<protein>
    <submittedName>
        <fullName evidence="1">Uncharacterized protein</fullName>
    </submittedName>
</protein>